<name>A0A653MZX8_9GAMM</name>
<evidence type="ECO:0000313" key="2">
    <source>
        <dbReference type="Proteomes" id="UP000509761"/>
    </source>
</evidence>
<keyword evidence="2" id="KW-1185">Reference proteome</keyword>
<protein>
    <submittedName>
        <fullName evidence="1">Uncharacterized protein</fullName>
    </submittedName>
</protein>
<evidence type="ECO:0000313" key="1">
    <source>
        <dbReference type="EMBL" id="QKS22442.1"/>
    </source>
</evidence>
<dbReference type="EMBL" id="CP054580">
    <property type="protein sequence ID" value="QKS22442.1"/>
    <property type="molecule type" value="Genomic_DNA"/>
</dbReference>
<reference evidence="1 2" key="1">
    <citation type="submission" date="2019-12" db="EMBL/GenBank/DDBJ databases">
        <title>Genome sequencing and assembly of endphytes of Porphyra tenera.</title>
        <authorList>
            <person name="Park J.M."/>
            <person name="Shin R."/>
            <person name="Jo S.H."/>
        </authorList>
    </citation>
    <scope>NUCLEOTIDE SEQUENCE [LARGE SCALE GENOMIC DNA]</scope>
    <source>
        <strain evidence="1 2">GPM3</strain>
    </source>
</reference>
<dbReference type="InterPro" id="IPR046515">
    <property type="entry name" value="DUF6693"/>
</dbReference>
<organism evidence="1 2">
    <name type="scientific">Vreelandella titanicae</name>
    <dbReference type="NCBI Taxonomy" id="664683"/>
    <lineage>
        <taxon>Bacteria</taxon>
        <taxon>Pseudomonadati</taxon>
        <taxon>Pseudomonadota</taxon>
        <taxon>Gammaproteobacteria</taxon>
        <taxon>Oceanospirillales</taxon>
        <taxon>Halomonadaceae</taxon>
        <taxon>Vreelandella</taxon>
    </lineage>
</organism>
<proteinExistence type="predicted"/>
<dbReference type="RefSeq" id="WP_022520517.1">
    <property type="nucleotide sequence ID" value="NZ_BAAADW010000003.1"/>
</dbReference>
<dbReference type="AlphaFoldDB" id="A0A653MZX8"/>
<gene>
    <name evidence="1" type="ORF">FX987_00184</name>
</gene>
<sequence length="107" mass="12347">MKIKADLSILDIIGHLLVWVVLSIITFGIALFFFPYSFARFVINRTSLVDASTGVERKMVCDINLFSNIGHIILWMLISLVTFGLGYIFYFYRVWNYALNNSRIESV</sequence>
<dbReference type="Pfam" id="PF20403">
    <property type="entry name" value="DUF6693"/>
    <property type="match status" value="1"/>
</dbReference>
<dbReference type="Proteomes" id="UP000509761">
    <property type="component" value="Chromosome"/>
</dbReference>
<accession>A0A6N0YSM4</accession>
<dbReference type="GeneID" id="69284175"/>
<accession>A0A653MZX8</accession>